<evidence type="ECO:0000313" key="3">
    <source>
        <dbReference type="EMBL" id="CAD5115578.1"/>
    </source>
</evidence>
<keyword evidence="4" id="KW-1185">Reference proteome</keyword>
<name>A0A7I8VHC4_9ANNE</name>
<dbReference type="GO" id="GO:0031267">
    <property type="term" value="F:small GTPase binding"/>
    <property type="evidence" value="ECO:0007669"/>
    <property type="project" value="InterPro"/>
</dbReference>
<gene>
    <name evidence="3" type="ORF">DGYR_LOCUS4306</name>
</gene>
<dbReference type="InterPro" id="IPR041282">
    <property type="entry name" value="FYVE_2"/>
</dbReference>
<dbReference type="PANTHER" id="PTHR12157">
    <property type="entry name" value="REGULATING SYNAPTIC MEMBRANE EXOCYTOSIS PROTEIN"/>
    <property type="match status" value="1"/>
</dbReference>
<dbReference type="GO" id="GO:0042391">
    <property type="term" value="P:regulation of membrane potential"/>
    <property type="evidence" value="ECO:0007669"/>
    <property type="project" value="TreeGrafter"/>
</dbReference>
<dbReference type="InterPro" id="IPR039032">
    <property type="entry name" value="Rim-like"/>
</dbReference>
<organism evidence="3 4">
    <name type="scientific">Dimorphilus gyrociliatus</name>
    <dbReference type="NCBI Taxonomy" id="2664684"/>
    <lineage>
        <taxon>Eukaryota</taxon>
        <taxon>Metazoa</taxon>
        <taxon>Spiralia</taxon>
        <taxon>Lophotrochozoa</taxon>
        <taxon>Annelida</taxon>
        <taxon>Polychaeta</taxon>
        <taxon>Polychaeta incertae sedis</taxon>
        <taxon>Dinophilidae</taxon>
        <taxon>Dimorphilus</taxon>
    </lineage>
</organism>
<dbReference type="AlphaFoldDB" id="A0A7I8VHC4"/>
<feature type="region of interest" description="Disordered" evidence="1">
    <location>
        <begin position="31"/>
        <end position="50"/>
    </location>
</feature>
<dbReference type="GO" id="GO:0050806">
    <property type="term" value="P:positive regulation of synaptic transmission"/>
    <property type="evidence" value="ECO:0007669"/>
    <property type="project" value="TreeGrafter"/>
</dbReference>
<dbReference type="Pfam" id="PF02318">
    <property type="entry name" value="FYVE_2"/>
    <property type="match status" value="1"/>
</dbReference>
<reference evidence="3 4" key="1">
    <citation type="submission" date="2020-08" db="EMBL/GenBank/DDBJ databases">
        <authorList>
            <person name="Hejnol A."/>
        </authorList>
    </citation>
    <scope>NUCLEOTIDE SEQUENCE [LARGE SCALE GENOMIC DNA]</scope>
</reference>
<evidence type="ECO:0000259" key="2">
    <source>
        <dbReference type="Pfam" id="PF02318"/>
    </source>
</evidence>
<dbReference type="EMBL" id="CAJFCJ010000006">
    <property type="protein sequence ID" value="CAD5115578.1"/>
    <property type="molecule type" value="Genomic_DNA"/>
</dbReference>
<dbReference type="GO" id="GO:0044325">
    <property type="term" value="F:transmembrane transporter binding"/>
    <property type="evidence" value="ECO:0007669"/>
    <property type="project" value="TreeGrafter"/>
</dbReference>
<evidence type="ECO:0000256" key="1">
    <source>
        <dbReference type="SAM" id="MobiDB-lite"/>
    </source>
</evidence>
<dbReference type="GO" id="GO:0048791">
    <property type="term" value="P:calcium ion-regulated exocytosis of neurotransmitter"/>
    <property type="evidence" value="ECO:0007669"/>
    <property type="project" value="TreeGrafter"/>
</dbReference>
<protein>
    <submittedName>
        <fullName evidence="3">DgyrCDS4540</fullName>
    </submittedName>
</protein>
<dbReference type="InterPro" id="IPR011011">
    <property type="entry name" value="Znf_FYVE_PHD"/>
</dbReference>
<dbReference type="SUPFAM" id="SSF57903">
    <property type="entry name" value="FYVE/PHD zinc finger"/>
    <property type="match status" value="1"/>
</dbReference>
<dbReference type="InterPro" id="IPR013083">
    <property type="entry name" value="Znf_RING/FYVE/PHD"/>
</dbReference>
<dbReference type="GO" id="GO:0048788">
    <property type="term" value="C:cytoskeleton of presynaptic active zone"/>
    <property type="evidence" value="ECO:0007669"/>
    <property type="project" value="TreeGrafter"/>
</dbReference>
<dbReference type="Gene3D" id="3.30.40.10">
    <property type="entry name" value="Zinc/RING finger domain, C3HC4 (zinc finger)"/>
    <property type="match status" value="1"/>
</dbReference>
<feature type="domain" description="FYVE-type zinc finger" evidence="2">
    <location>
        <begin position="88"/>
        <end position="176"/>
    </location>
</feature>
<dbReference type="Proteomes" id="UP000549394">
    <property type="component" value="Unassembled WGS sequence"/>
</dbReference>
<dbReference type="GO" id="GO:0042734">
    <property type="term" value="C:presynaptic membrane"/>
    <property type="evidence" value="ECO:0007669"/>
    <property type="project" value="TreeGrafter"/>
</dbReference>
<dbReference type="GO" id="GO:2000300">
    <property type="term" value="P:regulation of synaptic vesicle exocytosis"/>
    <property type="evidence" value="ECO:0007669"/>
    <property type="project" value="TreeGrafter"/>
</dbReference>
<evidence type="ECO:0000313" key="4">
    <source>
        <dbReference type="Proteomes" id="UP000549394"/>
    </source>
</evidence>
<accession>A0A7I8VHC4</accession>
<comment type="caution">
    <text evidence="3">The sequence shown here is derived from an EMBL/GenBank/DDBJ whole genome shotgun (WGS) entry which is preliminary data.</text>
</comment>
<dbReference type="GO" id="GO:0048167">
    <property type="term" value="P:regulation of synaptic plasticity"/>
    <property type="evidence" value="ECO:0007669"/>
    <property type="project" value="TreeGrafter"/>
</dbReference>
<proteinExistence type="predicted"/>
<dbReference type="OrthoDB" id="6159049at2759"/>
<dbReference type="PANTHER" id="PTHR12157:SF25">
    <property type="entry name" value="REGULATING SYNAPTIC MEMBRANE EXOCYTOSIS PROTEIN 3"/>
    <property type="match status" value="1"/>
</dbReference>
<sequence>MFRGLKSFLMIDEENQPQSEPMARIVSVSAPRTFQSPRTSGSLSGRTTPQANRFQRMEQEFVAPKRNAVSAPCSGQHTPLEPPEVDLSHLSTEERAQIAQVMAKATQMQNDETSRIRNLEQDYTVLAASVERRASLGTEEEKLKCPVCSETNIVDSAKGRTCSECRKNVCNKCGRFELSPISSVSSGKKCLY</sequence>